<evidence type="ECO:0000313" key="1">
    <source>
        <dbReference type="EMBL" id="QHU28898.1"/>
    </source>
</evidence>
<sequence length="37" mass="4585">MILFMFYIVYIAYYNKSANEVINKLFRKDLNDLFVFK</sequence>
<organism evidence="1">
    <name type="scientific">viral metagenome</name>
    <dbReference type="NCBI Taxonomy" id="1070528"/>
    <lineage>
        <taxon>unclassified sequences</taxon>
        <taxon>metagenomes</taxon>
        <taxon>organismal metagenomes</taxon>
    </lineage>
</organism>
<name>A0A6C0LGE6_9ZZZZ</name>
<protein>
    <submittedName>
        <fullName evidence="1">Uncharacterized protein</fullName>
    </submittedName>
</protein>
<dbReference type="AlphaFoldDB" id="A0A6C0LGE6"/>
<proteinExistence type="predicted"/>
<dbReference type="EMBL" id="MN740475">
    <property type="protein sequence ID" value="QHU28898.1"/>
    <property type="molecule type" value="Genomic_DNA"/>
</dbReference>
<reference evidence="1" key="1">
    <citation type="journal article" date="2020" name="Nature">
        <title>Giant virus diversity and host interactions through global metagenomics.</title>
        <authorList>
            <person name="Schulz F."/>
            <person name="Roux S."/>
            <person name="Paez-Espino D."/>
            <person name="Jungbluth S."/>
            <person name="Walsh D.A."/>
            <person name="Denef V.J."/>
            <person name="McMahon K.D."/>
            <person name="Konstantinidis K.T."/>
            <person name="Eloe-Fadrosh E.A."/>
            <person name="Kyrpides N.C."/>
            <person name="Woyke T."/>
        </authorList>
    </citation>
    <scope>NUCLEOTIDE SEQUENCE</scope>
    <source>
        <strain evidence="1">GVMAG-M-3300027791-30</strain>
    </source>
</reference>
<accession>A0A6C0LGE6</accession>